<evidence type="ECO:0000313" key="1">
    <source>
        <dbReference type="EMBL" id="RNA33888.1"/>
    </source>
</evidence>
<keyword evidence="2" id="KW-1185">Reference proteome</keyword>
<proteinExistence type="predicted"/>
<name>A0A3M7SE93_BRAPC</name>
<protein>
    <submittedName>
        <fullName evidence="1">Uncharacterized protein</fullName>
    </submittedName>
</protein>
<dbReference type="AlphaFoldDB" id="A0A3M7SE93"/>
<accession>A0A3M7SE93</accession>
<dbReference type="EMBL" id="REGN01001561">
    <property type="protein sequence ID" value="RNA33888.1"/>
    <property type="molecule type" value="Genomic_DNA"/>
</dbReference>
<evidence type="ECO:0000313" key="2">
    <source>
        <dbReference type="Proteomes" id="UP000276133"/>
    </source>
</evidence>
<comment type="caution">
    <text evidence="1">The sequence shown here is derived from an EMBL/GenBank/DDBJ whole genome shotgun (WGS) entry which is preliminary data.</text>
</comment>
<dbReference type="Proteomes" id="UP000276133">
    <property type="component" value="Unassembled WGS sequence"/>
</dbReference>
<organism evidence="1 2">
    <name type="scientific">Brachionus plicatilis</name>
    <name type="common">Marine rotifer</name>
    <name type="synonym">Brachionus muelleri</name>
    <dbReference type="NCBI Taxonomy" id="10195"/>
    <lineage>
        <taxon>Eukaryota</taxon>
        <taxon>Metazoa</taxon>
        <taxon>Spiralia</taxon>
        <taxon>Gnathifera</taxon>
        <taxon>Rotifera</taxon>
        <taxon>Eurotatoria</taxon>
        <taxon>Monogononta</taxon>
        <taxon>Pseudotrocha</taxon>
        <taxon>Ploima</taxon>
        <taxon>Brachionidae</taxon>
        <taxon>Brachionus</taxon>
    </lineage>
</organism>
<gene>
    <name evidence="1" type="ORF">BpHYR1_021111</name>
</gene>
<sequence length="62" mass="7551">MLLRKIKHRTTDKFDLSSLSLFIKFLEKNEEVDYRSHFLDERVRLIFNFYVENSNLAKTIIN</sequence>
<reference evidence="1 2" key="1">
    <citation type="journal article" date="2018" name="Sci. Rep.">
        <title>Genomic signatures of local adaptation to the degree of environmental predictability in rotifers.</title>
        <authorList>
            <person name="Franch-Gras L."/>
            <person name="Hahn C."/>
            <person name="Garcia-Roger E.M."/>
            <person name="Carmona M.J."/>
            <person name="Serra M."/>
            <person name="Gomez A."/>
        </authorList>
    </citation>
    <scope>NUCLEOTIDE SEQUENCE [LARGE SCALE GENOMIC DNA]</scope>
    <source>
        <strain evidence="1">HYR1</strain>
    </source>
</reference>